<protein>
    <submittedName>
        <fullName evidence="2">Uncharacterized protein</fullName>
    </submittedName>
</protein>
<feature type="region of interest" description="Disordered" evidence="1">
    <location>
        <begin position="203"/>
        <end position="230"/>
    </location>
</feature>
<organism evidence="2 3">
    <name type="scientific">Ajellomyces capsulatus (strain G186AR / H82 / ATCC MYA-2454 / RMSCC 2432)</name>
    <name type="common">Darling's disease fungus</name>
    <name type="synonym">Histoplasma capsulatum</name>
    <dbReference type="NCBI Taxonomy" id="447093"/>
    <lineage>
        <taxon>Eukaryota</taxon>
        <taxon>Fungi</taxon>
        <taxon>Dikarya</taxon>
        <taxon>Ascomycota</taxon>
        <taxon>Pezizomycotina</taxon>
        <taxon>Eurotiomycetes</taxon>
        <taxon>Eurotiomycetidae</taxon>
        <taxon>Onygenales</taxon>
        <taxon>Ajellomycetaceae</taxon>
        <taxon>Histoplasma</taxon>
    </lineage>
</organism>
<dbReference type="Proteomes" id="UP000001631">
    <property type="component" value="Unassembled WGS sequence"/>
</dbReference>
<keyword evidence="3" id="KW-1185">Reference proteome</keyword>
<dbReference type="InParanoid" id="C0NB83"/>
<accession>C0NB83</accession>
<evidence type="ECO:0000313" key="2">
    <source>
        <dbReference type="EMBL" id="EEH10924.1"/>
    </source>
</evidence>
<dbReference type="GeneID" id="69033396"/>
<feature type="compositionally biased region" description="Polar residues" evidence="1">
    <location>
        <begin position="221"/>
        <end position="230"/>
    </location>
</feature>
<sequence length="230" mass="26020">MTVFTSLAYPNVRLLSSYISLFITESSLMERLHYIILDLALKGALAPQLLMQYYSLLNPSRLYIVLNIAPPCSGSYQYPQYPPRCDNILFGEDGIQTHYLVSAVVAPTPNDPRRGTKNRELDARFDTRPPQHCFQSFPPGDRTKSIRSRIKYPGRYLRSDSSSISTAGSVTCSCMDHGLLVASARKTKSDQRWRISQYRAHSFNARDADTSPSRRAELNRHCQSSRHPSA</sequence>
<name>C0NB83_AJECG</name>
<reference evidence="2" key="1">
    <citation type="submission" date="2009-02" db="EMBL/GenBank/DDBJ databases">
        <title>The Genome Sequence of Ajellomyces capsulatus strain G186AR.</title>
        <authorList>
            <consortium name="The Broad Institute Genome Sequencing Platform"/>
            <person name="Champion M."/>
            <person name="Cuomo C."/>
            <person name="Ma L.-J."/>
            <person name="Henn M.R."/>
            <person name="Sil A."/>
            <person name="Goldman B."/>
            <person name="Young S.K."/>
            <person name="Kodira C.D."/>
            <person name="Zeng Q."/>
            <person name="Koehrsen M."/>
            <person name="Alvarado L."/>
            <person name="Berlin A."/>
            <person name="Borenstein D."/>
            <person name="Chen Z."/>
            <person name="Engels R."/>
            <person name="Freedman E."/>
            <person name="Gellesch M."/>
            <person name="Goldberg J."/>
            <person name="Griggs A."/>
            <person name="Gujja S."/>
            <person name="Heiman D."/>
            <person name="Hepburn T."/>
            <person name="Howarth C."/>
            <person name="Jen D."/>
            <person name="Larson L."/>
            <person name="Lewis B."/>
            <person name="Mehta T."/>
            <person name="Park D."/>
            <person name="Pearson M."/>
            <person name="Roberts A."/>
            <person name="Saif S."/>
            <person name="Shea T."/>
            <person name="Shenoy N."/>
            <person name="Sisk P."/>
            <person name="Stolte C."/>
            <person name="Sykes S."/>
            <person name="Walk T."/>
            <person name="White J."/>
            <person name="Yandava C."/>
            <person name="Klein B."/>
            <person name="McEwen J.G."/>
            <person name="Puccia R."/>
            <person name="Goldman G.H."/>
            <person name="Felipe M.S."/>
            <person name="Nino-Vega G."/>
            <person name="San-Blas G."/>
            <person name="Taylor J."/>
            <person name="Mendoza L."/>
            <person name="Galagan J."/>
            <person name="Nusbaum C."/>
            <person name="Birren B."/>
        </authorList>
    </citation>
    <scope>NUCLEOTIDE SEQUENCE</scope>
    <source>
        <strain evidence="2">G186AR</strain>
    </source>
</reference>
<proteinExistence type="predicted"/>
<feature type="compositionally biased region" description="Basic and acidic residues" evidence="1">
    <location>
        <begin position="204"/>
        <end position="220"/>
    </location>
</feature>
<dbReference type="AlphaFoldDB" id="C0NB83"/>
<dbReference type="HOGENOM" id="CLU_1204479_0_0_1"/>
<evidence type="ECO:0000256" key="1">
    <source>
        <dbReference type="SAM" id="MobiDB-lite"/>
    </source>
</evidence>
<evidence type="ECO:0000313" key="3">
    <source>
        <dbReference type="Proteomes" id="UP000001631"/>
    </source>
</evidence>
<dbReference type="EMBL" id="GG663363">
    <property type="protein sequence ID" value="EEH10924.1"/>
    <property type="molecule type" value="Genomic_DNA"/>
</dbReference>
<dbReference type="RefSeq" id="XP_045291404.1">
    <property type="nucleotide sequence ID" value="XM_045427429.1"/>
</dbReference>
<gene>
    <name evidence="2" type="ORF">HCBG_00379</name>
</gene>